<dbReference type="PRINTS" id="PR01217">
    <property type="entry name" value="PRICHEXTENSN"/>
</dbReference>
<evidence type="ECO:0000313" key="4">
    <source>
        <dbReference type="Proteomes" id="UP001218188"/>
    </source>
</evidence>
<proteinExistence type="predicted"/>
<evidence type="ECO:0000313" key="3">
    <source>
        <dbReference type="EMBL" id="KAJ7037197.1"/>
    </source>
</evidence>
<feature type="region of interest" description="Disordered" evidence="1">
    <location>
        <begin position="1"/>
        <end position="24"/>
    </location>
</feature>
<dbReference type="EMBL" id="JARJCM010000128">
    <property type="protein sequence ID" value="KAJ7027204.1"/>
    <property type="molecule type" value="Genomic_DNA"/>
</dbReference>
<evidence type="ECO:0000256" key="1">
    <source>
        <dbReference type="SAM" id="MobiDB-lite"/>
    </source>
</evidence>
<feature type="region of interest" description="Disordered" evidence="1">
    <location>
        <begin position="43"/>
        <end position="132"/>
    </location>
</feature>
<reference evidence="2" key="1">
    <citation type="submission" date="2023-03" db="EMBL/GenBank/DDBJ databases">
        <title>Massive genome expansion in bonnet fungi (Mycena s.s.) driven by repeated elements and novel gene families across ecological guilds.</title>
        <authorList>
            <consortium name="Lawrence Berkeley National Laboratory"/>
            <person name="Harder C.B."/>
            <person name="Miyauchi S."/>
            <person name="Viragh M."/>
            <person name="Kuo A."/>
            <person name="Thoen E."/>
            <person name="Andreopoulos B."/>
            <person name="Lu D."/>
            <person name="Skrede I."/>
            <person name="Drula E."/>
            <person name="Henrissat B."/>
            <person name="Morin E."/>
            <person name="Kohler A."/>
            <person name="Barry K."/>
            <person name="LaButti K."/>
            <person name="Morin E."/>
            <person name="Salamov A."/>
            <person name="Lipzen A."/>
            <person name="Mereny Z."/>
            <person name="Hegedus B."/>
            <person name="Baldrian P."/>
            <person name="Stursova M."/>
            <person name="Weitz H."/>
            <person name="Taylor A."/>
            <person name="Grigoriev I.V."/>
            <person name="Nagy L.G."/>
            <person name="Martin F."/>
            <person name="Kauserud H."/>
        </authorList>
    </citation>
    <scope>NUCLEOTIDE SEQUENCE</scope>
    <source>
        <strain evidence="2">CBHHK200</strain>
    </source>
</reference>
<dbReference type="Proteomes" id="UP001218188">
    <property type="component" value="Unassembled WGS sequence"/>
</dbReference>
<organism evidence="2 4">
    <name type="scientific">Mycena alexandri</name>
    <dbReference type="NCBI Taxonomy" id="1745969"/>
    <lineage>
        <taxon>Eukaryota</taxon>
        <taxon>Fungi</taxon>
        <taxon>Dikarya</taxon>
        <taxon>Basidiomycota</taxon>
        <taxon>Agaricomycotina</taxon>
        <taxon>Agaricomycetes</taxon>
        <taxon>Agaricomycetidae</taxon>
        <taxon>Agaricales</taxon>
        <taxon>Marasmiineae</taxon>
        <taxon>Mycenaceae</taxon>
        <taxon>Mycena</taxon>
    </lineage>
</organism>
<evidence type="ECO:0000313" key="2">
    <source>
        <dbReference type="EMBL" id="KAJ7027204.1"/>
    </source>
</evidence>
<name>A0AAD6WZY2_9AGAR</name>
<protein>
    <submittedName>
        <fullName evidence="2">Uncharacterized protein</fullName>
    </submittedName>
</protein>
<keyword evidence="4" id="KW-1185">Reference proteome</keyword>
<accession>A0AAD6WZY2</accession>
<dbReference type="AlphaFoldDB" id="A0AAD6WZY2"/>
<feature type="compositionally biased region" description="Pro residues" evidence="1">
    <location>
        <begin position="62"/>
        <end position="94"/>
    </location>
</feature>
<sequence>MAAPSSPTKYISRPLRPPPSPITLPIFLTNVYFDKLPLPRMLEDIDPRRTPSPPPAHRRAPTPAPPAPTPAPPAPAPAPAPAPTPAPPRAPTPGPSRRQPSAESRESSLSPSEGSDSGSQSSQKIVRPSGAKVQTVKALFKDVYPDLTEADQSKKYTDFRSRLDTLCAVHLSAGTPLSFQHQEDRDKVNDKMIAEYPWLAQYQNYWPVGVCLQGKLHNSAARAVEKSARKTIQLITATAPTRATSKTPKRNALNKN</sequence>
<feature type="compositionally biased region" description="Low complexity" evidence="1">
    <location>
        <begin position="107"/>
        <end position="122"/>
    </location>
</feature>
<gene>
    <name evidence="3" type="ORF">C8F04DRAFT_1180611</name>
    <name evidence="2" type="ORF">C8F04DRAFT_1267348</name>
</gene>
<dbReference type="EMBL" id="JARJCM010000038">
    <property type="protein sequence ID" value="KAJ7037197.1"/>
    <property type="molecule type" value="Genomic_DNA"/>
</dbReference>
<comment type="caution">
    <text evidence="2">The sequence shown here is derived from an EMBL/GenBank/DDBJ whole genome shotgun (WGS) entry which is preliminary data.</text>
</comment>